<keyword evidence="2" id="KW-1185">Reference proteome</keyword>
<organism evidence="1 2">
    <name type="scientific">Corchorus capsularis</name>
    <name type="common">Jute</name>
    <dbReference type="NCBI Taxonomy" id="210143"/>
    <lineage>
        <taxon>Eukaryota</taxon>
        <taxon>Viridiplantae</taxon>
        <taxon>Streptophyta</taxon>
        <taxon>Embryophyta</taxon>
        <taxon>Tracheophyta</taxon>
        <taxon>Spermatophyta</taxon>
        <taxon>Magnoliopsida</taxon>
        <taxon>eudicotyledons</taxon>
        <taxon>Gunneridae</taxon>
        <taxon>Pentapetalae</taxon>
        <taxon>rosids</taxon>
        <taxon>malvids</taxon>
        <taxon>Malvales</taxon>
        <taxon>Malvaceae</taxon>
        <taxon>Grewioideae</taxon>
        <taxon>Apeibeae</taxon>
        <taxon>Corchorus</taxon>
    </lineage>
</organism>
<protein>
    <submittedName>
        <fullName evidence="1">Uncharacterized protein</fullName>
    </submittedName>
</protein>
<name>A0A1R3KW46_COCAP</name>
<sequence>GRVLGISERLWISSFDGQVKLRKNGSKIRRIMEESVEFGD</sequence>
<evidence type="ECO:0000313" key="1">
    <source>
        <dbReference type="EMBL" id="OMP11295.1"/>
    </source>
</evidence>
<evidence type="ECO:0000313" key="2">
    <source>
        <dbReference type="Proteomes" id="UP000188268"/>
    </source>
</evidence>
<gene>
    <name evidence="1" type="ORF">CCACVL1_00581</name>
</gene>
<feature type="non-terminal residue" evidence="1">
    <location>
        <position position="1"/>
    </location>
</feature>
<reference evidence="1 2" key="1">
    <citation type="submission" date="2013-09" db="EMBL/GenBank/DDBJ databases">
        <title>Corchorus capsularis genome sequencing.</title>
        <authorList>
            <person name="Alam M."/>
            <person name="Haque M.S."/>
            <person name="Islam M.S."/>
            <person name="Emdad E.M."/>
            <person name="Islam M.M."/>
            <person name="Ahmed B."/>
            <person name="Halim A."/>
            <person name="Hossen Q.M.M."/>
            <person name="Hossain M.Z."/>
            <person name="Ahmed R."/>
            <person name="Khan M.M."/>
            <person name="Islam R."/>
            <person name="Rashid M.M."/>
            <person name="Khan S.A."/>
            <person name="Rahman M.S."/>
            <person name="Alam M."/>
        </authorList>
    </citation>
    <scope>NUCLEOTIDE SEQUENCE [LARGE SCALE GENOMIC DNA]</scope>
    <source>
        <strain evidence="2">cv. CVL-1</strain>
        <tissue evidence="1">Whole seedling</tissue>
    </source>
</reference>
<accession>A0A1R3KW46</accession>
<dbReference type="Gramene" id="OMP11295">
    <property type="protein sequence ID" value="OMP11295"/>
    <property type="gene ID" value="CCACVL1_00581"/>
</dbReference>
<dbReference type="EMBL" id="AWWV01001407">
    <property type="protein sequence ID" value="OMP11295.1"/>
    <property type="molecule type" value="Genomic_DNA"/>
</dbReference>
<dbReference type="AlphaFoldDB" id="A0A1R3KW46"/>
<proteinExistence type="predicted"/>
<dbReference type="Proteomes" id="UP000188268">
    <property type="component" value="Unassembled WGS sequence"/>
</dbReference>
<comment type="caution">
    <text evidence="1">The sequence shown here is derived from an EMBL/GenBank/DDBJ whole genome shotgun (WGS) entry which is preliminary data.</text>
</comment>